<accession>A0A8J4VBJ5</accession>
<dbReference type="AlphaFoldDB" id="A0A8J4VBJ5"/>
<organism evidence="3 4">
    <name type="scientific">Polysphondylium violaceum</name>
    <dbReference type="NCBI Taxonomy" id="133409"/>
    <lineage>
        <taxon>Eukaryota</taxon>
        <taxon>Amoebozoa</taxon>
        <taxon>Evosea</taxon>
        <taxon>Eumycetozoa</taxon>
        <taxon>Dictyostelia</taxon>
        <taxon>Dictyosteliales</taxon>
        <taxon>Dictyosteliaceae</taxon>
        <taxon>Polysphondylium</taxon>
    </lineage>
</organism>
<keyword evidence="4" id="KW-1185">Reference proteome</keyword>
<protein>
    <recommendedName>
        <fullName evidence="2">CUE domain-containing protein</fullName>
    </recommendedName>
</protein>
<dbReference type="SMART" id="SM00546">
    <property type="entry name" value="CUE"/>
    <property type="match status" value="1"/>
</dbReference>
<feature type="domain" description="CUE" evidence="2">
    <location>
        <begin position="380"/>
        <end position="422"/>
    </location>
</feature>
<feature type="coiled-coil region" evidence="1">
    <location>
        <begin position="133"/>
        <end position="218"/>
    </location>
</feature>
<evidence type="ECO:0000256" key="1">
    <source>
        <dbReference type="SAM" id="Coils"/>
    </source>
</evidence>
<dbReference type="InterPro" id="IPR003892">
    <property type="entry name" value="CUE"/>
</dbReference>
<dbReference type="PROSITE" id="PS51140">
    <property type="entry name" value="CUE"/>
    <property type="match status" value="1"/>
</dbReference>
<evidence type="ECO:0000259" key="2">
    <source>
        <dbReference type="PROSITE" id="PS51140"/>
    </source>
</evidence>
<gene>
    <name evidence="3" type="ORF">CYY_000444</name>
</gene>
<dbReference type="EMBL" id="AJWJ01000008">
    <property type="protein sequence ID" value="KAF2078254.1"/>
    <property type="molecule type" value="Genomic_DNA"/>
</dbReference>
<dbReference type="InterPro" id="IPR009060">
    <property type="entry name" value="UBA-like_sf"/>
</dbReference>
<evidence type="ECO:0000313" key="3">
    <source>
        <dbReference type="EMBL" id="KAF2078254.1"/>
    </source>
</evidence>
<evidence type="ECO:0000313" key="4">
    <source>
        <dbReference type="Proteomes" id="UP000695562"/>
    </source>
</evidence>
<feature type="coiled-coil region" evidence="1">
    <location>
        <begin position="67"/>
        <end position="103"/>
    </location>
</feature>
<dbReference type="SUPFAM" id="SSF46934">
    <property type="entry name" value="UBA-like"/>
    <property type="match status" value="1"/>
</dbReference>
<keyword evidence="1" id="KW-0175">Coiled coil</keyword>
<name>A0A8J4VBJ5_9MYCE</name>
<reference evidence="3" key="1">
    <citation type="submission" date="2020-01" db="EMBL/GenBank/DDBJ databases">
        <title>Development of genomics and gene disruption for Polysphondylium violaceum indicates a role for the polyketide synthase stlB in stalk morphogenesis.</title>
        <authorList>
            <person name="Narita B."/>
            <person name="Kawabe Y."/>
            <person name="Kin K."/>
            <person name="Saito T."/>
            <person name="Gibbs R."/>
            <person name="Kuspa A."/>
            <person name="Muzny D."/>
            <person name="Queller D."/>
            <person name="Richards S."/>
            <person name="Strassman J."/>
            <person name="Sucgang R."/>
            <person name="Worley K."/>
            <person name="Schaap P."/>
        </authorList>
    </citation>
    <scope>NUCLEOTIDE SEQUENCE</scope>
    <source>
        <strain evidence="3">QSvi11</strain>
    </source>
</reference>
<dbReference type="GO" id="GO:0043130">
    <property type="term" value="F:ubiquitin binding"/>
    <property type="evidence" value="ECO:0007669"/>
    <property type="project" value="InterPro"/>
</dbReference>
<dbReference type="Pfam" id="PF02845">
    <property type="entry name" value="CUE"/>
    <property type="match status" value="1"/>
</dbReference>
<comment type="caution">
    <text evidence="3">The sequence shown here is derived from an EMBL/GenBank/DDBJ whole genome shotgun (WGS) entry which is preliminary data.</text>
</comment>
<proteinExistence type="predicted"/>
<dbReference type="CDD" id="cd14279">
    <property type="entry name" value="CUE"/>
    <property type="match status" value="1"/>
</dbReference>
<sequence>MSFFFNKKQPEMFRISPYDKERKIEQVLTMFPLLSRDHFLYSTMDRCNWDLNSSLEFLQRRHDYLAQEQLNIERRITDARLKREEEERKRQREMNNLAKLRDIFGNKFTTSEYSRALYDYRQDVEGATNHLMAEAERREYREERDRQSRFEREERDRIARLEREERDRISRFEREERERQARLDEEDRIRRRREREAVERAERDKKRINDLLLELKYQPLENKVELAQTKLFQDVVKDFGRLMDSDLVHPQYSTLPIAQPAPMVLPQPIQKPFYQPPAVNNNGPYFSPQPAGVNPQTTCWVPQPISSSPPPQYNFGVATTNNNNNNGNVSFAHLDPFNANVPTPANPFTNNVKAITTTPNNTNNTTLSVPTQNNNNNVEHIETLIKPLKEMFPTLSDEVIRFVLVSNDSISSVVQNLLDISTKVSNNKTNNNQ</sequence>
<dbReference type="Gene3D" id="1.10.8.10">
    <property type="entry name" value="DNA helicase RuvA subunit, C-terminal domain"/>
    <property type="match status" value="1"/>
</dbReference>
<dbReference type="Proteomes" id="UP000695562">
    <property type="component" value="Unassembled WGS sequence"/>
</dbReference>
<dbReference type="OrthoDB" id="20708at2759"/>